<dbReference type="EMBL" id="NHTK01001069">
    <property type="protein sequence ID" value="PPR03370.1"/>
    <property type="molecule type" value="Genomic_DNA"/>
</dbReference>
<evidence type="ECO:0000256" key="2">
    <source>
        <dbReference type="SAM" id="Phobius"/>
    </source>
</evidence>
<feature type="transmembrane region" description="Helical" evidence="2">
    <location>
        <begin position="64"/>
        <end position="84"/>
    </location>
</feature>
<evidence type="ECO:0000256" key="1">
    <source>
        <dbReference type="SAM" id="MobiDB-lite"/>
    </source>
</evidence>
<evidence type="ECO:0000313" key="3">
    <source>
        <dbReference type="EMBL" id="PPR03370.1"/>
    </source>
</evidence>
<feature type="compositionally biased region" description="Acidic residues" evidence="1">
    <location>
        <begin position="43"/>
        <end position="53"/>
    </location>
</feature>
<protein>
    <submittedName>
        <fullName evidence="3">Uncharacterized protein</fullName>
    </submittedName>
</protein>
<dbReference type="InParanoid" id="A0A409YK16"/>
<feature type="region of interest" description="Disordered" evidence="1">
    <location>
        <begin position="129"/>
        <end position="170"/>
    </location>
</feature>
<feature type="compositionally biased region" description="Basic and acidic residues" evidence="1">
    <location>
        <begin position="33"/>
        <end position="42"/>
    </location>
</feature>
<evidence type="ECO:0000313" key="4">
    <source>
        <dbReference type="Proteomes" id="UP000284842"/>
    </source>
</evidence>
<feature type="compositionally biased region" description="Basic and acidic residues" evidence="1">
    <location>
        <begin position="1"/>
        <end position="20"/>
    </location>
</feature>
<keyword evidence="2" id="KW-1133">Transmembrane helix</keyword>
<keyword evidence="2" id="KW-0812">Transmembrane</keyword>
<keyword evidence="4" id="KW-1185">Reference proteome</keyword>
<dbReference type="Proteomes" id="UP000284842">
    <property type="component" value="Unassembled WGS sequence"/>
</dbReference>
<keyword evidence="2" id="KW-0472">Membrane</keyword>
<dbReference type="STRING" id="181874.A0A409YK16"/>
<feature type="region of interest" description="Disordered" evidence="1">
    <location>
        <begin position="1"/>
        <end position="60"/>
    </location>
</feature>
<accession>A0A409YK16</accession>
<gene>
    <name evidence="3" type="ORF">CVT24_012495</name>
</gene>
<name>A0A409YK16_9AGAR</name>
<reference evidence="3 4" key="1">
    <citation type="journal article" date="2018" name="Evol. Lett.">
        <title>Horizontal gene cluster transfer increased hallucinogenic mushroom diversity.</title>
        <authorList>
            <person name="Reynolds H.T."/>
            <person name="Vijayakumar V."/>
            <person name="Gluck-Thaler E."/>
            <person name="Korotkin H.B."/>
            <person name="Matheny P.B."/>
            <person name="Slot J.C."/>
        </authorList>
    </citation>
    <scope>NUCLEOTIDE SEQUENCE [LARGE SCALE GENOMIC DNA]</scope>
    <source>
        <strain evidence="3 4">2629</strain>
    </source>
</reference>
<feature type="compositionally biased region" description="Basic residues" evidence="1">
    <location>
        <begin position="144"/>
        <end position="170"/>
    </location>
</feature>
<dbReference type="OrthoDB" id="2538110at2759"/>
<comment type="caution">
    <text evidence="3">The sequence shown here is derived from an EMBL/GenBank/DDBJ whole genome shotgun (WGS) entry which is preliminary data.</text>
</comment>
<proteinExistence type="predicted"/>
<dbReference type="AlphaFoldDB" id="A0A409YK16"/>
<organism evidence="3 4">
    <name type="scientific">Panaeolus cyanescens</name>
    <dbReference type="NCBI Taxonomy" id="181874"/>
    <lineage>
        <taxon>Eukaryota</taxon>
        <taxon>Fungi</taxon>
        <taxon>Dikarya</taxon>
        <taxon>Basidiomycota</taxon>
        <taxon>Agaricomycotina</taxon>
        <taxon>Agaricomycetes</taxon>
        <taxon>Agaricomycetidae</taxon>
        <taxon>Agaricales</taxon>
        <taxon>Agaricineae</taxon>
        <taxon>Galeropsidaceae</taxon>
        <taxon>Panaeolus</taxon>
    </lineage>
</organism>
<sequence length="170" mass="19169">MPSAEKAHIDEKRVESRDDTSDVEDENEPLLNKSEDSSREGSPEQEDTEEPEEDPRFNQPPPAIWKRLALIGFVGFLFWLGLVLRGNLLQAKKKPQIIYASRYSKEHKFRPAASPIITETLKDGRIRLRGAVPTPTPEAEPIAGKKKRKSTKRKAGSKKRKSKAGAGKRR</sequence>